<dbReference type="InterPro" id="IPR016035">
    <property type="entry name" value="Acyl_Trfase/lysoPLipase"/>
</dbReference>
<dbReference type="GO" id="GO:0006629">
    <property type="term" value="P:lipid metabolic process"/>
    <property type="evidence" value="ECO:0007669"/>
    <property type="project" value="UniProtKB-KW"/>
</dbReference>
<evidence type="ECO:0000256" key="2">
    <source>
        <dbReference type="PROSITE-ProRule" id="PRU01161"/>
    </source>
</evidence>
<dbReference type="AlphaFoldDB" id="A0A562QXE1"/>
<protein>
    <submittedName>
        <fullName evidence="4">Patatin-like phospholipase</fullName>
    </submittedName>
</protein>
<comment type="caution">
    <text evidence="4">The sequence shown here is derived from an EMBL/GenBank/DDBJ whole genome shotgun (WGS) entry which is preliminary data.</text>
</comment>
<dbReference type="SUPFAM" id="SSF52151">
    <property type="entry name" value="FabD/lysophospholipase-like"/>
    <property type="match status" value="1"/>
</dbReference>
<proteinExistence type="predicted"/>
<evidence type="ECO:0000313" key="5">
    <source>
        <dbReference type="Proteomes" id="UP000318431"/>
    </source>
</evidence>
<accession>A0A562QXE1</accession>
<dbReference type="EMBL" id="VLLB01000011">
    <property type="protein sequence ID" value="TWI61447.1"/>
    <property type="molecule type" value="Genomic_DNA"/>
</dbReference>
<organism evidence="4 5">
    <name type="scientific">Pseudoduganella lurida</name>
    <dbReference type="NCBI Taxonomy" id="1036180"/>
    <lineage>
        <taxon>Bacteria</taxon>
        <taxon>Pseudomonadati</taxon>
        <taxon>Pseudomonadota</taxon>
        <taxon>Betaproteobacteria</taxon>
        <taxon>Burkholderiales</taxon>
        <taxon>Oxalobacteraceae</taxon>
        <taxon>Telluria group</taxon>
        <taxon>Pseudoduganella</taxon>
    </lineage>
</organism>
<reference evidence="4 5" key="1">
    <citation type="journal article" date="2015" name="Stand. Genomic Sci.">
        <title>Genomic Encyclopedia of Bacterial and Archaeal Type Strains, Phase III: the genomes of soil and plant-associated and newly described type strains.</title>
        <authorList>
            <person name="Whitman W.B."/>
            <person name="Woyke T."/>
            <person name="Klenk H.P."/>
            <person name="Zhou Y."/>
            <person name="Lilburn T.G."/>
            <person name="Beck B.J."/>
            <person name="De Vos P."/>
            <person name="Vandamme P."/>
            <person name="Eisen J.A."/>
            <person name="Garrity G."/>
            <person name="Hugenholtz P."/>
            <person name="Kyrpides N.C."/>
        </authorList>
    </citation>
    <scope>NUCLEOTIDE SEQUENCE [LARGE SCALE GENOMIC DNA]</scope>
    <source>
        <strain evidence="4 5">CGMCC 1.10822</strain>
    </source>
</reference>
<dbReference type="Proteomes" id="UP000318431">
    <property type="component" value="Unassembled WGS sequence"/>
</dbReference>
<evidence type="ECO:0000256" key="1">
    <source>
        <dbReference type="ARBA" id="ARBA00023098"/>
    </source>
</evidence>
<keyword evidence="1" id="KW-0443">Lipid metabolism</keyword>
<dbReference type="PROSITE" id="PS51635">
    <property type="entry name" value="PNPLA"/>
    <property type="match status" value="1"/>
</dbReference>
<dbReference type="OrthoDB" id="697183at2"/>
<dbReference type="InterPro" id="IPR002641">
    <property type="entry name" value="PNPLA_dom"/>
</dbReference>
<sequence>MQSAHQYDSCLVLAGGGFRFGYYLGVHAAAEDSGHAPDVLLASCGGALAAAAIARLPDAAARKAWLQSPELFAFLARLGSTARAAPLSVLAAAAWRWLDRSAVPRVPDLFDDYLFELSSPLPLPPPGTSDTVAVAIVGGRLLFEPGDVGRPRGDRALFAETVFGNERVAALLDDMEAPAADSRWSSGAVAAQLETDSTMPLEDAVRISLADMVYFRCHTYDSRHYTGGVIDLFPVEIAQRLARRVAMERKPPLNPWLMAPAWRRVLGIDGPARLRHVHAQPLDAWIDTSDVGQALREHGMRKAIFWRDNRVRLVAPASYGAYRVQTEAQWQYGYQRALAAFHQEDRPCAS</sequence>
<name>A0A562QXE1_9BURK</name>
<feature type="domain" description="PNPLA" evidence="3">
    <location>
        <begin position="11"/>
        <end position="239"/>
    </location>
</feature>
<keyword evidence="5" id="KW-1185">Reference proteome</keyword>
<gene>
    <name evidence="4" type="ORF">IP91_04527</name>
</gene>
<dbReference type="Gene3D" id="3.40.1090.10">
    <property type="entry name" value="Cytosolic phospholipase A2 catalytic domain"/>
    <property type="match status" value="1"/>
</dbReference>
<evidence type="ECO:0000259" key="3">
    <source>
        <dbReference type="PROSITE" id="PS51635"/>
    </source>
</evidence>
<dbReference type="Pfam" id="PF01734">
    <property type="entry name" value="Patatin"/>
    <property type="match status" value="1"/>
</dbReference>
<dbReference type="RefSeq" id="WP_158643192.1">
    <property type="nucleotide sequence ID" value="NZ_VLLB01000011.1"/>
</dbReference>
<comment type="caution">
    <text evidence="2">Lacks conserved residue(s) required for the propagation of feature annotation.</text>
</comment>
<evidence type="ECO:0000313" key="4">
    <source>
        <dbReference type="EMBL" id="TWI61447.1"/>
    </source>
</evidence>